<dbReference type="Proteomes" id="UP001516400">
    <property type="component" value="Unassembled WGS sequence"/>
</dbReference>
<dbReference type="EMBL" id="JABFTP020000124">
    <property type="protein sequence ID" value="KAL3278826.1"/>
    <property type="molecule type" value="Genomic_DNA"/>
</dbReference>
<reference evidence="1 2" key="1">
    <citation type="journal article" date="2021" name="BMC Biol.">
        <title>Horizontally acquired antibacterial genes associated with adaptive radiation of ladybird beetles.</title>
        <authorList>
            <person name="Li H.S."/>
            <person name="Tang X.F."/>
            <person name="Huang Y.H."/>
            <person name="Xu Z.Y."/>
            <person name="Chen M.L."/>
            <person name="Du X.Y."/>
            <person name="Qiu B.Y."/>
            <person name="Chen P.T."/>
            <person name="Zhang W."/>
            <person name="Slipinski A."/>
            <person name="Escalona H.E."/>
            <person name="Waterhouse R.M."/>
            <person name="Zwick A."/>
            <person name="Pang H."/>
        </authorList>
    </citation>
    <scope>NUCLEOTIDE SEQUENCE [LARGE SCALE GENOMIC DNA]</scope>
    <source>
        <strain evidence="1">SYSU2018</strain>
    </source>
</reference>
<organism evidence="1 2">
    <name type="scientific">Cryptolaemus montrouzieri</name>
    <dbReference type="NCBI Taxonomy" id="559131"/>
    <lineage>
        <taxon>Eukaryota</taxon>
        <taxon>Metazoa</taxon>
        <taxon>Ecdysozoa</taxon>
        <taxon>Arthropoda</taxon>
        <taxon>Hexapoda</taxon>
        <taxon>Insecta</taxon>
        <taxon>Pterygota</taxon>
        <taxon>Neoptera</taxon>
        <taxon>Endopterygota</taxon>
        <taxon>Coleoptera</taxon>
        <taxon>Polyphaga</taxon>
        <taxon>Cucujiformia</taxon>
        <taxon>Coccinelloidea</taxon>
        <taxon>Coccinellidae</taxon>
        <taxon>Scymninae</taxon>
        <taxon>Scymnini</taxon>
        <taxon>Cryptolaemus</taxon>
    </lineage>
</organism>
<comment type="caution">
    <text evidence="1">The sequence shown here is derived from an EMBL/GenBank/DDBJ whole genome shotgun (WGS) entry which is preliminary data.</text>
</comment>
<sequence length="128" mass="14364">MKTEVSSINEYLRKIASDEIKGGNDTLKQDNQIKTDSSRSYSKALKKNMEILMVKPFNTEQKSKETNEEVRGSIDPAKLGVKVDNARNINDGGIIISCSDANSKLKLKNKVEENWETSIKSNTLNSKR</sequence>
<protein>
    <submittedName>
        <fullName evidence="1">Uncharacterized protein</fullName>
    </submittedName>
</protein>
<gene>
    <name evidence="1" type="ORF">HHI36_016346</name>
</gene>
<keyword evidence="2" id="KW-1185">Reference proteome</keyword>
<accession>A0ABD2NJG0</accession>
<name>A0ABD2NJG0_9CUCU</name>
<proteinExistence type="predicted"/>
<dbReference type="AlphaFoldDB" id="A0ABD2NJG0"/>
<evidence type="ECO:0000313" key="2">
    <source>
        <dbReference type="Proteomes" id="UP001516400"/>
    </source>
</evidence>
<evidence type="ECO:0000313" key="1">
    <source>
        <dbReference type="EMBL" id="KAL3278826.1"/>
    </source>
</evidence>